<proteinExistence type="predicted"/>
<evidence type="ECO:0000313" key="2">
    <source>
        <dbReference type="Proteomes" id="UP001283361"/>
    </source>
</evidence>
<accession>A0AAE0ZEQ3</accession>
<comment type="caution">
    <text evidence="1">The sequence shown here is derived from an EMBL/GenBank/DDBJ whole genome shotgun (WGS) entry which is preliminary data.</text>
</comment>
<sequence length="145" mass="16099">MRKYSTIAALERNADIQRARQIAQPPTRLNPLLTVCPIVNQFNKQGRTEPSGARIPGLIKQKIPLHRAPGRSTGSRFIGECLLPFMPWHPFPSLLDGLVIRQSPSTKCCLHTKPGESKALLEHEAQFSLITGAMLEPIVYCPFSS</sequence>
<gene>
    <name evidence="1" type="ORF">RRG08_053958</name>
</gene>
<organism evidence="1 2">
    <name type="scientific">Elysia crispata</name>
    <name type="common">lettuce slug</name>
    <dbReference type="NCBI Taxonomy" id="231223"/>
    <lineage>
        <taxon>Eukaryota</taxon>
        <taxon>Metazoa</taxon>
        <taxon>Spiralia</taxon>
        <taxon>Lophotrochozoa</taxon>
        <taxon>Mollusca</taxon>
        <taxon>Gastropoda</taxon>
        <taxon>Heterobranchia</taxon>
        <taxon>Euthyneura</taxon>
        <taxon>Panpulmonata</taxon>
        <taxon>Sacoglossa</taxon>
        <taxon>Placobranchoidea</taxon>
        <taxon>Plakobranchidae</taxon>
        <taxon>Elysia</taxon>
    </lineage>
</organism>
<name>A0AAE0ZEQ3_9GAST</name>
<keyword evidence="2" id="KW-1185">Reference proteome</keyword>
<evidence type="ECO:0000313" key="1">
    <source>
        <dbReference type="EMBL" id="KAK3767815.1"/>
    </source>
</evidence>
<dbReference type="EMBL" id="JAWDGP010004106">
    <property type="protein sequence ID" value="KAK3767815.1"/>
    <property type="molecule type" value="Genomic_DNA"/>
</dbReference>
<dbReference type="Proteomes" id="UP001283361">
    <property type="component" value="Unassembled WGS sequence"/>
</dbReference>
<reference evidence="1" key="1">
    <citation type="journal article" date="2023" name="G3 (Bethesda)">
        <title>A reference genome for the long-term kleptoplast-retaining sea slug Elysia crispata morphotype clarki.</title>
        <authorList>
            <person name="Eastman K.E."/>
            <person name="Pendleton A.L."/>
            <person name="Shaikh M.A."/>
            <person name="Suttiyut T."/>
            <person name="Ogas R."/>
            <person name="Tomko P."/>
            <person name="Gavelis G."/>
            <person name="Widhalm J.R."/>
            <person name="Wisecaver J.H."/>
        </authorList>
    </citation>
    <scope>NUCLEOTIDE SEQUENCE</scope>
    <source>
        <strain evidence="1">ECLA1</strain>
    </source>
</reference>
<dbReference type="AlphaFoldDB" id="A0AAE0ZEQ3"/>
<protein>
    <submittedName>
        <fullName evidence="1">Uncharacterized protein</fullName>
    </submittedName>
</protein>